<accession>A0A1Y1ZHG6</accession>
<evidence type="ECO:0000313" key="2">
    <source>
        <dbReference type="EMBL" id="ORY09701.1"/>
    </source>
</evidence>
<sequence length="804" mass="89197">MRASTAPPLRSSDRRFTFVLSEPAIEAFVVPATLALNLNVASKKPSSSSSATAFEKVDRVDRGGTTEKTRTVVSFAGLPSIEPATDSHSHLNLDTPNTIPLRHSERQRPKTAANRHRPTLIPVPQLSDLIESQAEDLTSASPSTLSLNPQTQQITRPTPPKSAPSFTRSGYRLSSAPPLPSRPPGSASVTVSSAAYRLPYKVAREIKSAELVTPHNCQSRRFPRQQRKFDEIQAMENQWLEKHSLAACGLTFEQARIVKKRIESGEERRLSHRNSMFPDKCWPPRKASAFKKAGTDSAISLPFQSTQLNQGIDEELGVFAEEFKMSDDESDDLNSNERRTHSFDGFSGFSDETEESFQWKVPSSDASSESEIEEFPIIAPSLLGDLLKPGLIEKAKPTPVSVESSEPSQLGEYIDNSSDIVSSSSAAINIRPSVVIQGPEDIDDTSSDNIVTPERYRPTQSRSRQGSTGSMESAQSNLSSFDNLSSLSASLELEFKRNSKADEERLESLSLQAAPQQKDYRKIYARRNLMDPSALHDSFLQLSENVSKEDAVAEMEMRTVLRDLQLWAQSKFTPLFKDGLDGPHKFLASFQLPMMKGPEPNKLFHRLDTRNSLAANHASSHLRSSRVTDRASISTRNSVSTVANTNNSNADGEDKNGFEELLLLTPWKPALEDSKHARDKGKGVTLAGKTPRALIKRVKEANNVGREGVDVRGAPNGGELSLSVEELARVKAASRRPDTNVTARDEAQRLLQKRNKYGAGWYLDPNEWETAIKKPVFHDERRKRQKEIRKMLNGVIDRQRAIYG</sequence>
<evidence type="ECO:0000256" key="1">
    <source>
        <dbReference type="SAM" id="MobiDB-lite"/>
    </source>
</evidence>
<keyword evidence="3" id="KW-1185">Reference proteome</keyword>
<dbReference type="Proteomes" id="UP000193642">
    <property type="component" value="Unassembled WGS sequence"/>
</dbReference>
<dbReference type="EMBL" id="MCGO01000417">
    <property type="protein sequence ID" value="ORY09701.1"/>
    <property type="molecule type" value="Genomic_DNA"/>
</dbReference>
<evidence type="ECO:0000313" key="3">
    <source>
        <dbReference type="Proteomes" id="UP000193642"/>
    </source>
</evidence>
<dbReference type="OrthoDB" id="2138757at2759"/>
<feature type="compositionally biased region" description="Polar residues" evidence="1">
    <location>
        <begin position="135"/>
        <end position="148"/>
    </location>
</feature>
<dbReference type="AlphaFoldDB" id="A0A1Y1ZHG6"/>
<comment type="caution">
    <text evidence="2">The sequence shown here is derived from an EMBL/GenBank/DDBJ whole genome shotgun (WGS) entry which is preliminary data.</text>
</comment>
<feature type="compositionally biased region" description="Polar residues" evidence="1">
    <location>
        <begin position="458"/>
        <end position="475"/>
    </location>
</feature>
<feature type="region of interest" description="Disordered" evidence="1">
    <location>
        <begin position="80"/>
        <end position="189"/>
    </location>
</feature>
<organism evidence="2 3">
    <name type="scientific">Rhizoclosmatium globosum</name>
    <dbReference type="NCBI Taxonomy" id="329046"/>
    <lineage>
        <taxon>Eukaryota</taxon>
        <taxon>Fungi</taxon>
        <taxon>Fungi incertae sedis</taxon>
        <taxon>Chytridiomycota</taxon>
        <taxon>Chytridiomycota incertae sedis</taxon>
        <taxon>Chytridiomycetes</taxon>
        <taxon>Chytridiales</taxon>
        <taxon>Chytriomycetaceae</taxon>
        <taxon>Rhizoclosmatium</taxon>
    </lineage>
</organism>
<reference evidence="2 3" key="1">
    <citation type="submission" date="2016-07" db="EMBL/GenBank/DDBJ databases">
        <title>Pervasive Adenine N6-methylation of Active Genes in Fungi.</title>
        <authorList>
            <consortium name="DOE Joint Genome Institute"/>
            <person name="Mondo S.J."/>
            <person name="Dannebaum R.O."/>
            <person name="Kuo R.C."/>
            <person name="Labutti K."/>
            <person name="Haridas S."/>
            <person name="Kuo A."/>
            <person name="Salamov A."/>
            <person name="Ahrendt S.R."/>
            <person name="Lipzen A."/>
            <person name="Sullivan W."/>
            <person name="Andreopoulos W.B."/>
            <person name="Clum A."/>
            <person name="Lindquist E."/>
            <person name="Daum C."/>
            <person name="Ramamoorthy G.K."/>
            <person name="Gryganskyi A."/>
            <person name="Culley D."/>
            <person name="Magnuson J.K."/>
            <person name="James T.Y."/>
            <person name="O'Malley M.A."/>
            <person name="Stajich J.E."/>
            <person name="Spatafora J.W."/>
            <person name="Visel A."/>
            <person name="Grigoriev I.V."/>
        </authorList>
    </citation>
    <scope>NUCLEOTIDE SEQUENCE [LARGE SCALE GENOMIC DNA]</scope>
    <source>
        <strain evidence="2 3">JEL800</strain>
    </source>
</reference>
<protein>
    <submittedName>
        <fullName evidence="2">Uncharacterized protein</fullName>
    </submittedName>
</protein>
<gene>
    <name evidence="2" type="ORF">BCR33DRAFT_778801</name>
</gene>
<feature type="region of interest" description="Disordered" evidence="1">
    <location>
        <begin position="437"/>
        <end position="479"/>
    </location>
</feature>
<proteinExistence type="predicted"/>
<name>A0A1Y1ZHG6_9FUNG</name>